<evidence type="ECO:0000256" key="6">
    <source>
        <dbReference type="SAM" id="Phobius"/>
    </source>
</evidence>
<evidence type="ECO:0000256" key="1">
    <source>
        <dbReference type="ARBA" id="ARBA00004141"/>
    </source>
</evidence>
<dbReference type="EMBL" id="BBYR01000067">
    <property type="protein sequence ID" value="GAP38151.1"/>
    <property type="molecule type" value="Genomic_DNA"/>
</dbReference>
<evidence type="ECO:0000313" key="7">
    <source>
        <dbReference type="EMBL" id="GAP38151.1"/>
    </source>
</evidence>
<dbReference type="InterPro" id="IPR038330">
    <property type="entry name" value="TspO/MBR-related_sf"/>
</dbReference>
<keyword evidence="8" id="KW-1185">Reference proteome</keyword>
<reference evidence="7 8" key="2">
    <citation type="journal article" date="2016" name="Science">
        <title>A bacterium that degrades and assimilates poly(ethylene terephthalate).</title>
        <authorList>
            <person name="Yoshida S."/>
            <person name="Hiraga K."/>
            <person name="Takehana T."/>
            <person name="Taniguchi I."/>
            <person name="Yamaji H."/>
            <person name="Maeda Y."/>
            <person name="Toyohara K."/>
            <person name="Miyamoto K."/>
            <person name="Kimura Y."/>
            <person name="Oda K."/>
        </authorList>
    </citation>
    <scope>NUCLEOTIDE SEQUENCE [LARGE SCALE GENOMIC DNA]</scope>
    <source>
        <strain evidence="8">NBRC 110686 / TISTR 2288 / 201-F6</strain>
    </source>
</reference>
<dbReference type="OrthoDB" id="9795496at2"/>
<evidence type="ECO:0000313" key="8">
    <source>
        <dbReference type="Proteomes" id="UP000037660"/>
    </source>
</evidence>
<dbReference type="AlphaFoldDB" id="A0A0K8P6D6"/>
<evidence type="ECO:0000256" key="3">
    <source>
        <dbReference type="ARBA" id="ARBA00022692"/>
    </source>
</evidence>
<reference evidence="8" key="1">
    <citation type="submission" date="2015-07" db="EMBL/GenBank/DDBJ databases">
        <title>Discovery of a poly(ethylene terephthalate assimilation.</title>
        <authorList>
            <person name="Yoshida S."/>
            <person name="Hiraga K."/>
            <person name="Takehana T."/>
            <person name="Taniguchi I."/>
            <person name="Yamaji H."/>
            <person name="Maeda Y."/>
            <person name="Toyohara K."/>
            <person name="Miyamoto K."/>
            <person name="Kimura Y."/>
            <person name="Oda K."/>
        </authorList>
    </citation>
    <scope>NUCLEOTIDE SEQUENCE [LARGE SCALE GENOMIC DNA]</scope>
    <source>
        <strain evidence="8">NBRC 110686 / TISTR 2288 / 201-F6</strain>
    </source>
</reference>
<dbReference type="GO" id="GO:0016020">
    <property type="term" value="C:membrane"/>
    <property type="evidence" value="ECO:0007669"/>
    <property type="project" value="UniProtKB-SubCell"/>
</dbReference>
<proteinExistence type="inferred from homology"/>
<name>A0A0K8P6D6_PISS1</name>
<dbReference type="FunFam" id="1.20.1260.100:FF:000001">
    <property type="entry name" value="translocator protein 2"/>
    <property type="match status" value="1"/>
</dbReference>
<feature type="transmembrane region" description="Helical" evidence="6">
    <location>
        <begin position="87"/>
        <end position="106"/>
    </location>
</feature>
<dbReference type="RefSeq" id="WP_054022038.1">
    <property type="nucleotide sequence ID" value="NZ_BBYR01000067.1"/>
</dbReference>
<evidence type="ECO:0000256" key="4">
    <source>
        <dbReference type="ARBA" id="ARBA00022989"/>
    </source>
</evidence>
<dbReference type="Pfam" id="PF03073">
    <property type="entry name" value="TspO_MBR"/>
    <property type="match status" value="1"/>
</dbReference>
<evidence type="ECO:0000256" key="2">
    <source>
        <dbReference type="ARBA" id="ARBA00007524"/>
    </source>
</evidence>
<comment type="similarity">
    <text evidence="2">Belongs to the TspO/BZRP family.</text>
</comment>
<dbReference type="CDD" id="cd15904">
    <property type="entry name" value="TSPO_MBR"/>
    <property type="match status" value="1"/>
</dbReference>
<feature type="transmembrane region" description="Helical" evidence="6">
    <location>
        <begin position="140"/>
        <end position="161"/>
    </location>
</feature>
<dbReference type="PANTHER" id="PTHR10057:SF0">
    <property type="entry name" value="TRANSLOCATOR PROTEIN"/>
    <property type="match status" value="1"/>
</dbReference>
<comment type="subcellular location">
    <subcellularLocation>
        <location evidence="1">Membrane</location>
        <topology evidence="1">Multi-pass membrane protein</topology>
    </subcellularLocation>
</comment>
<protein>
    <submittedName>
        <fullName evidence="7">Tryptophan-rich sensory protein</fullName>
    </submittedName>
</protein>
<feature type="transmembrane region" description="Helical" evidence="6">
    <location>
        <begin position="54"/>
        <end position="75"/>
    </location>
</feature>
<gene>
    <name evidence="7" type="ORF">ISF6_4345</name>
</gene>
<dbReference type="STRING" id="1547922.ISF6_4345"/>
<dbReference type="Gene3D" id="1.20.1260.100">
    <property type="entry name" value="TspO/MBR protein"/>
    <property type="match status" value="1"/>
</dbReference>
<dbReference type="Proteomes" id="UP000037660">
    <property type="component" value="Unassembled WGS sequence"/>
</dbReference>
<accession>A0A0K8P6D6</accession>
<dbReference type="InterPro" id="IPR004307">
    <property type="entry name" value="TspO_MBR"/>
</dbReference>
<evidence type="ECO:0000256" key="5">
    <source>
        <dbReference type="ARBA" id="ARBA00023136"/>
    </source>
</evidence>
<organism evidence="7 8">
    <name type="scientific">Piscinibacter sakaiensis</name>
    <name type="common">Ideonella sakaiensis</name>
    <dbReference type="NCBI Taxonomy" id="1547922"/>
    <lineage>
        <taxon>Bacteria</taxon>
        <taxon>Pseudomonadati</taxon>
        <taxon>Pseudomonadota</taxon>
        <taxon>Betaproteobacteria</taxon>
        <taxon>Burkholderiales</taxon>
        <taxon>Sphaerotilaceae</taxon>
        <taxon>Piscinibacter</taxon>
    </lineage>
</organism>
<feature type="transmembrane region" description="Helical" evidence="6">
    <location>
        <begin position="112"/>
        <end position="133"/>
    </location>
</feature>
<dbReference type="GO" id="GO:0033013">
    <property type="term" value="P:tetrapyrrole metabolic process"/>
    <property type="evidence" value="ECO:0007669"/>
    <property type="project" value="UniProtKB-ARBA"/>
</dbReference>
<keyword evidence="3 6" id="KW-0812">Transmembrane</keyword>
<comment type="caution">
    <text evidence="7">The sequence shown here is derived from an EMBL/GenBank/DDBJ whole genome shotgun (WGS) entry which is preliminary data.</text>
</comment>
<dbReference type="PANTHER" id="PTHR10057">
    <property type="entry name" value="PERIPHERAL-TYPE BENZODIAZEPINE RECEPTOR"/>
    <property type="match status" value="1"/>
</dbReference>
<sequence>MPSHALPHRPRQALGFAGWLALCIATSAIGALASVDARSFYAQLAQPAWSPPGWVFGPVWSVLFLAMAVAAWLVWRQPAGGRARTQALGLFVAQLAANALWSWLFFGWRLGGAAFAEVLLLWALVAATMLAFWRQVPAAGWLFVPYLAWVSFASALNLVLWRMNPGLLG</sequence>
<dbReference type="PIRSF" id="PIRSF005859">
    <property type="entry name" value="PBR"/>
    <property type="match status" value="1"/>
</dbReference>
<keyword evidence="5 6" id="KW-0472">Membrane</keyword>
<keyword evidence="4 6" id="KW-1133">Transmembrane helix</keyword>